<evidence type="ECO:0008006" key="3">
    <source>
        <dbReference type="Google" id="ProtNLM"/>
    </source>
</evidence>
<proteinExistence type="predicted"/>
<gene>
    <name evidence="1" type="ORF">DAY19_14380</name>
</gene>
<organism evidence="1 2">
    <name type="scientific">Halobacteriovorax vibrionivorans</name>
    <dbReference type="NCBI Taxonomy" id="2152716"/>
    <lineage>
        <taxon>Bacteria</taxon>
        <taxon>Pseudomonadati</taxon>
        <taxon>Bdellovibrionota</taxon>
        <taxon>Bacteriovoracia</taxon>
        <taxon>Bacteriovoracales</taxon>
        <taxon>Halobacteriovoraceae</taxon>
        <taxon>Halobacteriovorax</taxon>
    </lineage>
</organism>
<dbReference type="InterPro" id="IPR051162">
    <property type="entry name" value="T4SS_component"/>
</dbReference>
<dbReference type="SUPFAM" id="SSF52540">
    <property type="entry name" value="P-loop containing nucleoside triphosphate hydrolases"/>
    <property type="match status" value="1"/>
</dbReference>
<dbReference type="EMBL" id="QDKL01000003">
    <property type="protein sequence ID" value="RZF21161.1"/>
    <property type="molecule type" value="Genomic_DNA"/>
</dbReference>
<dbReference type="RefSeq" id="WP_115363700.1">
    <property type="nucleotide sequence ID" value="NZ_QDKL01000003.1"/>
</dbReference>
<dbReference type="InterPro" id="IPR027417">
    <property type="entry name" value="P-loop_NTPase"/>
</dbReference>
<reference evidence="2" key="1">
    <citation type="journal article" date="2019" name="Int. J. Syst. Evol. Microbiol.">
        <title>Halobacteriovorax valvorus sp. nov., a novel prokaryotic predator isolated from coastal seawater of China.</title>
        <authorList>
            <person name="Chen M.-X."/>
        </authorList>
    </citation>
    <scope>NUCLEOTIDE SEQUENCE [LARGE SCALE GENOMIC DNA]</scope>
    <source>
        <strain evidence="2">BL9</strain>
    </source>
</reference>
<keyword evidence="2" id="KW-1185">Reference proteome</keyword>
<dbReference type="Proteomes" id="UP000443582">
    <property type="component" value="Unassembled WGS sequence"/>
</dbReference>
<protein>
    <recommendedName>
        <fullName evidence="3">TraD/TraG TraM recognition site domain-containing protein</fullName>
    </recommendedName>
</protein>
<dbReference type="PANTHER" id="PTHR30121">
    <property type="entry name" value="UNCHARACTERIZED PROTEIN YJGR-RELATED"/>
    <property type="match status" value="1"/>
</dbReference>
<accession>A0ABY0IDX4</accession>
<sequence>MSKNSNNNDSGLDLVSPLADILVILVEQLTKLMTFLVNEAVKFIRVKYLGHNLSNPINQKHLKKKKSTDDSRFLGYSINNRRLYPLNDINTGKHTAVIGSTGSGKTVCLQLLIDHALTTGKPVTYFDPKASIESIRDFRNMCANQDKKLYLFTDISDETSYFNPLLDGSLDDISDRIINALDWSEPFYKNESIEALDHVLQALYKSQTTITFKNIVIELNKHQNKKNIKGLINQLTKINNSPYGELLNNESSDVLTFNKLRVENACIYIGISSMGHSSSGHILNKVFFGALLTHAKDSLTNKVRGLKDPLRNPMSIVFDELSSTIHEGFIDLQNKCRQAGMEITYATQGPADIDRISPILTAQIFENTNNIFVFNQVVPTHTEFFARIFGTIRKDKLTHVVENDQRQNTGSVREVEEFIVHSNILRNLRVGQCVLFQRIPKRIDLINVRYFKAQARVPDTKDQAQLAGAIFN</sequence>
<dbReference type="Gene3D" id="3.40.50.300">
    <property type="entry name" value="P-loop containing nucleotide triphosphate hydrolases"/>
    <property type="match status" value="2"/>
</dbReference>
<name>A0ABY0IDX4_9BACT</name>
<comment type="caution">
    <text evidence="1">The sequence shown here is derived from an EMBL/GenBank/DDBJ whole genome shotgun (WGS) entry which is preliminary data.</text>
</comment>
<evidence type="ECO:0000313" key="1">
    <source>
        <dbReference type="EMBL" id="RZF21161.1"/>
    </source>
</evidence>
<evidence type="ECO:0000313" key="2">
    <source>
        <dbReference type="Proteomes" id="UP000443582"/>
    </source>
</evidence>
<dbReference type="PANTHER" id="PTHR30121:SF6">
    <property type="entry name" value="SLR6007 PROTEIN"/>
    <property type="match status" value="1"/>
</dbReference>